<name>X1UHF7_9ZZZZ</name>
<proteinExistence type="predicted"/>
<accession>X1UHF7</accession>
<sequence length="160" mass="18570">FNIEVPKDFYHDGIFLVDNKKIEFFFYAIEFVKRKYPNKLIEFVYFQTGFNSDDSAPRNGSIMPVQYLSSNILPLKVQTDIDKNTLILCAKDNFEQNELIKLIGIAKNIGANLQSNTIIAFPDYNRLHHEHLVINAKQIFEEASFTNALTVENFNPNFRN</sequence>
<gene>
    <name evidence="1" type="ORF">S12H4_37436</name>
</gene>
<organism evidence="1">
    <name type="scientific">marine sediment metagenome</name>
    <dbReference type="NCBI Taxonomy" id="412755"/>
    <lineage>
        <taxon>unclassified sequences</taxon>
        <taxon>metagenomes</taxon>
        <taxon>ecological metagenomes</taxon>
    </lineage>
</organism>
<dbReference type="EMBL" id="BARW01022428">
    <property type="protein sequence ID" value="GAI99320.1"/>
    <property type="molecule type" value="Genomic_DNA"/>
</dbReference>
<evidence type="ECO:0000313" key="1">
    <source>
        <dbReference type="EMBL" id="GAI99320.1"/>
    </source>
</evidence>
<dbReference type="AlphaFoldDB" id="X1UHF7"/>
<comment type="caution">
    <text evidence="1">The sequence shown here is derived from an EMBL/GenBank/DDBJ whole genome shotgun (WGS) entry which is preliminary data.</text>
</comment>
<feature type="non-terminal residue" evidence="1">
    <location>
        <position position="1"/>
    </location>
</feature>
<protein>
    <submittedName>
        <fullName evidence="1">Uncharacterized protein</fullName>
    </submittedName>
</protein>
<reference evidence="1" key="1">
    <citation type="journal article" date="2014" name="Front. Microbiol.">
        <title>High frequency of phylogenetically diverse reductive dehalogenase-homologous genes in deep subseafloor sedimentary metagenomes.</title>
        <authorList>
            <person name="Kawai M."/>
            <person name="Futagami T."/>
            <person name="Toyoda A."/>
            <person name="Takaki Y."/>
            <person name="Nishi S."/>
            <person name="Hori S."/>
            <person name="Arai W."/>
            <person name="Tsubouchi T."/>
            <person name="Morono Y."/>
            <person name="Uchiyama I."/>
            <person name="Ito T."/>
            <person name="Fujiyama A."/>
            <person name="Inagaki F."/>
            <person name="Takami H."/>
        </authorList>
    </citation>
    <scope>NUCLEOTIDE SEQUENCE</scope>
    <source>
        <strain evidence="1">Expedition CK06-06</strain>
    </source>
</reference>